<evidence type="ECO:0000313" key="4">
    <source>
        <dbReference type="EMBL" id="QDY42325.1"/>
    </source>
</evidence>
<dbReference type="InterPro" id="IPR020904">
    <property type="entry name" value="Sc_DH/Rdtase_CS"/>
</dbReference>
<dbReference type="NCBIfam" id="NF005559">
    <property type="entry name" value="PRK07231.1"/>
    <property type="match status" value="1"/>
</dbReference>
<evidence type="ECO:0000256" key="2">
    <source>
        <dbReference type="ARBA" id="ARBA00023002"/>
    </source>
</evidence>
<dbReference type="FunFam" id="3.40.50.720:FF:000084">
    <property type="entry name" value="Short-chain dehydrogenase reductase"/>
    <property type="match status" value="1"/>
</dbReference>
<evidence type="ECO:0000256" key="3">
    <source>
        <dbReference type="SAM" id="MobiDB-lite"/>
    </source>
</evidence>
<dbReference type="OrthoDB" id="9809287at2"/>
<reference evidence="4 5" key="1">
    <citation type="submission" date="2018-10" db="EMBL/GenBank/DDBJ databases">
        <title>Genome Sequencing of Pantoea dispersa DSM 32899.</title>
        <authorList>
            <person name="Nawrath M."/>
            <person name="Ottenheim C."/>
            <person name="Wilm A."/>
            <person name="Zimmermann W."/>
            <person name="Wu J.C."/>
        </authorList>
    </citation>
    <scope>NUCLEOTIDE SEQUENCE [LARGE SCALE GENOMIC DNA]</scope>
    <source>
        <strain evidence="4 5">DSM 32899</strain>
    </source>
</reference>
<dbReference type="InterPro" id="IPR036291">
    <property type="entry name" value="NAD(P)-bd_dom_sf"/>
</dbReference>
<dbReference type="GO" id="GO:0047936">
    <property type="term" value="F:glucose 1-dehydrogenase [NAD(P)+] activity"/>
    <property type="evidence" value="ECO:0007669"/>
    <property type="project" value="UniProtKB-EC"/>
</dbReference>
<sequence>MTDRPQHPQQAQQQAWPGSFLQMEPKPDHGETRYQGSGRLKGKTALITGGDSGIGRAVAIAYAREGADVVISYLDEHDDARDTAKLVEEAGQQALLIAGDITEAAHCRSIVAQTAERFGKIDIVVNNAAFQMTRQSLDEISDDEFDRTMKTNLYAMFYICKAAVPHMPSGGSIINTASVNADQPKPKLLAYSATKAAIVNFSGSLAALLAEKGIRANAVAPGPIWTPLIPATMPPEQVESFGGEVPLQRMGQPAELAPTYVMLASDEASYISGATIAVTGGVAVI</sequence>
<dbReference type="Proteomes" id="UP000319411">
    <property type="component" value="Chromosome"/>
</dbReference>
<evidence type="ECO:0000256" key="1">
    <source>
        <dbReference type="ARBA" id="ARBA00006484"/>
    </source>
</evidence>
<proteinExistence type="inferred from homology"/>
<dbReference type="PROSITE" id="PS00061">
    <property type="entry name" value="ADH_SHORT"/>
    <property type="match status" value="1"/>
</dbReference>
<dbReference type="AlphaFoldDB" id="A0A518XDT3"/>
<gene>
    <name evidence="4" type="ORF">D8B20_10675</name>
</gene>
<dbReference type="EC" id="1.1.1.47" evidence="4"/>
<comment type="similarity">
    <text evidence="1">Belongs to the short-chain dehydrogenases/reductases (SDR) family.</text>
</comment>
<dbReference type="PRINTS" id="PR00081">
    <property type="entry name" value="GDHRDH"/>
</dbReference>
<dbReference type="PANTHER" id="PTHR48107">
    <property type="entry name" value="NADPH-DEPENDENT ALDEHYDE REDUCTASE-LIKE PROTEIN, CHLOROPLASTIC-RELATED"/>
    <property type="match status" value="1"/>
</dbReference>
<dbReference type="PRINTS" id="PR00080">
    <property type="entry name" value="SDRFAMILY"/>
</dbReference>
<evidence type="ECO:0000313" key="5">
    <source>
        <dbReference type="Proteomes" id="UP000319411"/>
    </source>
</evidence>
<dbReference type="InterPro" id="IPR002347">
    <property type="entry name" value="SDR_fam"/>
</dbReference>
<dbReference type="KEGG" id="pdis:D8B20_10675"/>
<dbReference type="PANTHER" id="PTHR48107:SF16">
    <property type="entry name" value="NADPH-DEPENDENT ALDEHYDE REDUCTASE 1, CHLOROPLASTIC"/>
    <property type="match status" value="1"/>
</dbReference>
<name>A0A518XDT3_9GAMM</name>
<dbReference type="SUPFAM" id="SSF51735">
    <property type="entry name" value="NAD(P)-binding Rossmann-fold domains"/>
    <property type="match status" value="1"/>
</dbReference>
<dbReference type="RefSeq" id="WP_145888849.1">
    <property type="nucleotide sequence ID" value="NZ_CP032702.1"/>
</dbReference>
<dbReference type="EMBL" id="CP032702">
    <property type="protein sequence ID" value="QDY42325.1"/>
    <property type="molecule type" value="Genomic_DNA"/>
</dbReference>
<keyword evidence="2 4" id="KW-0560">Oxidoreductase</keyword>
<dbReference type="Pfam" id="PF13561">
    <property type="entry name" value="adh_short_C2"/>
    <property type="match status" value="1"/>
</dbReference>
<organism evidence="4 5">
    <name type="scientific">Candidatus Pantoea soli</name>
    <dbReference type="NCBI Taxonomy" id="3098669"/>
    <lineage>
        <taxon>Bacteria</taxon>
        <taxon>Pseudomonadati</taxon>
        <taxon>Pseudomonadota</taxon>
        <taxon>Gammaproteobacteria</taxon>
        <taxon>Enterobacterales</taxon>
        <taxon>Erwiniaceae</taxon>
        <taxon>Pantoea</taxon>
    </lineage>
</organism>
<dbReference type="Gene3D" id="3.40.50.720">
    <property type="entry name" value="NAD(P)-binding Rossmann-like Domain"/>
    <property type="match status" value="1"/>
</dbReference>
<accession>A0A518XDT3</accession>
<keyword evidence="5" id="KW-1185">Reference proteome</keyword>
<feature type="region of interest" description="Disordered" evidence="3">
    <location>
        <begin position="1"/>
        <end position="38"/>
    </location>
</feature>
<protein>
    <submittedName>
        <fullName evidence="4">Glucose 1-dehydrogenase</fullName>
        <ecNumber evidence="4">1.1.1.47</ecNumber>
    </submittedName>
</protein>